<accession>A0A6P7GZ74</accession>
<dbReference type="RefSeq" id="XP_028151437.1">
    <property type="nucleotide sequence ID" value="XM_028295636.1"/>
</dbReference>
<dbReference type="GO" id="GO:0005549">
    <property type="term" value="F:odorant binding"/>
    <property type="evidence" value="ECO:0007669"/>
    <property type="project" value="InterPro"/>
</dbReference>
<keyword evidence="9" id="KW-0807">Transducer</keyword>
<evidence type="ECO:0000256" key="3">
    <source>
        <dbReference type="ARBA" id="ARBA00022606"/>
    </source>
</evidence>
<dbReference type="AlphaFoldDB" id="A0A6P7GZ74"/>
<keyword evidence="2" id="KW-1003">Cell membrane</keyword>
<proteinExistence type="predicted"/>
<evidence type="ECO:0000256" key="1">
    <source>
        <dbReference type="ARBA" id="ARBA00004651"/>
    </source>
</evidence>
<comment type="subcellular location">
    <subcellularLocation>
        <location evidence="1">Cell membrane</location>
        <topology evidence="1">Multi-pass membrane protein</topology>
    </subcellularLocation>
</comment>
<dbReference type="GO" id="GO:0005886">
    <property type="term" value="C:plasma membrane"/>
    <property type="evidence" value="ECO:0007669"/>
    <property type="project" value="UniProtKB-SubCell"/>
</dbReference>
<evidence type="ECO:0000256" key="8">
    <source>
        <dbReference type="ARBA" id="ARBA00023170"/>
    </source>
</evidence>
<evidence type="ECO:0000256" key="2">
    <source>
        <dbReference type="ARBA" id="ARBA00022475"/>
    </source>
</evidence>
<evidence type="ECO:0000313" key="11">
    <source>
        <dbReference type="RefSeq" id="XP_028151437.1"/>
    </source>
</evidence>
<feature type="transmembrane region" description="Helical" evidence="10">
    <location>
        <begin position="72"/>
        <end position="93"/>
    </location>
</feature>
<evidence type="ECO:0000256" key="4">
    <source>
        <dbReference type="ARBA" id="ARBA00022692"/>
    </source>
</evidence>
<evidence type="ECO:0000256" key="7">
    <source>
        <dbReference type="ARBA" id="ARBA00023136"/>
    </source>
</evidence>
<evidence type="ECO:0000256" key="9">
    <source>
        <dbReference type="ARBA" id="ARBA00023224"/>
    </source>
</evidence>
<feature type="transmembrane region" description="Helical" evidence="10">
    <location>
        <begin position="39"/>
        <end position="60"/>
    </location>
</feature>
<dbReference type="InParanoid" id="A0A6P7GZ74"/>
<keyword evidence="3" id="KW-0716">Sensory transduction</keyword>
<keyword evidence="6 10" id="KW-1133">Transmembrane helix</keyword>
<organism evidence="11">
    <name type="scientific">Diabrotica virgifera virgifera</name>
    <name type="common">western corn rootworm</name>
    <dbReference type="NCBI Taxonomy" id="50390"/>
    <lineage>
        <taxon>Eukaryota</taxon>
        <taxon>Metazoa</taxon>
        <taxon>Ecdysozoa</taxon>
        <taxon>Arthropoda</taxon>
        <taxon>Hexapoda</taxon>
        <taxon>Insecta</taxon>
        <taxon>Pterygota</taxon>
        <taxon>Neoptera</taxon>
        <taxon>Endopterygota</taxon>
        <taxon>Coleoptera</taxon>
        <taxon>Polyphaga</taxon>
        <taxon>Cucujiformia</taxon>
        <taxon>Chrysomeloidea</taxon>
        <taxon>Chrysomelidae</taxon>
        <taxon>Galerucinae</taxon>
        <taxon>Diabroticina</taxon>
        <taxon>Diabroticites</taxon>
        <taxon>Diabrotica</taxon>
    </lineage>
</organism>
<reference evidence="11" key="1">
    <citation type="submission" date="2025-08" db="UniProtKB">
        <authorList>
            <consortium name="RefSeq"/>
        </authorList>
    </citation>
    <scope>IDENTIFICATION</scope>
    <source>
        <tissue evidence="11">Whole insect</tissue>
    </source>
</reference>
<name>A0A6P7GZ74_DIAVI</name>
<dbReference type="GO" id="GO:0004984">
    <property type="term" value="F:olfactory receptor activity"/>
    <property type="evidence" value="ECO:0007669"/>
    <property type="project" value="InterPro"/>
</dbReference>
<evidence type="ECO:0000256" key="5">
    <source>
        <dbReference type="ARBA" id="ARBA00022725"/>
    </source>
</evidence>
<dbReference type="GO" id="GO:0007165">
    <property type="term" value="P:signal transduction"/>
    <property type="evidence" value="ECO:0007669"/>
    <property type="project" value="UniProtKB-KW"/>
</dbReference>
<keyword evidence="5" id="KW-0552">Olfaction</keyword>
<dbReference type="InterPro" id="IPR004117">
    <property type="entry name" value="7tm6_olfct_rcpt"/>
</dbReference>
<dbReference type="Pfam" id="PF02949">
    <property type="entry name" value="7tm_6"/>
    <property type="match status" value="1"/>
</dbReference>
<dbReference type="PANTHER" id="PTHR21137:SF35">
    <property type="entry name" value="ODORANT RECEPTOR 19A-RELATED"/>
    <property type="match status" value="1"/>
</dbReference>
<keyword evidence="8" id="KW-0675">Receptor</keyword>
<dbReference type="PANTHER" id="PTHR21137">
    <property type="entry name" value="ODORANT RECEPTOR"/>
    <property type="match status" value="1"/>
</dbReference>
<sequence length="105" mass="12380">MFDEAKDHLKIRESRVRMCTEYHIAIIRYTKEVFGHFDLLLIVHVSLTSLIMGVLCFQMVFEENASDKLRYFLHLAGWVAVLFLTCYYGQLILTQEELNMWVLGC</sequence>
<protein>
    <submittedName>
        <fullName evidence="11">Uncharacterized protein LOC114344804</fullName>
    </submittedName>
</protein>
<evidence type="ECO:0000256" key="10">
    <source>
        <dbReference type="SAM" id="Phobius"/>
    </source>
</evidence>
<gene>
    <name evidence="11" type="primary">LOC114344804</name>
</gene>
<evidence type="ECO:0000256" key="6">
    <source>
        <dbReference type="ARBA" id="ARBA00022989"/>
    </source>
</evidence>
<keyword evidence="7 10" id="KW-0472">Membrane</keyword>
<keyword evidence="4 10" id="KW-0812">Transmembrane</keyword>